<organism evidence="3 4">
    <name type="scientific">Mycobacterium fragae</name>
    <dbReference type="NCBI Taxonomy" id="1260918"/>
    <lineage>
        <taxon>Bacteria</taxon>
        <taxon>Bacillati</taxon>
        <taxon>Actinomycetota</taxon>
        <taxon>Actinomycetes</taxon>
        <taxon>Mycobacteriales</taxon>
        <taxon>Mycobacteriaceae</taxon>
        <taxon>Mycobacterium</taxon>
    </lineage>
</organism>
<dbReference type="Pfam" id="PF11259">
    <property type="entry name" value="DUF3060"/>
    <property type="match status" value="1"/>
</dbReference>
<accession>A0A1X1UUI5</accession>
<keyword evidence="2" id="KW-1133">Transmembrane helix</keyword>
<keyword evidence="4" id="KW-1185">Reference proteome</keyword>
<dbReference type="STRING" id="1260918.AWC06_14230"/>
<feature type="compositionally biased region" description="Low complexity" evidence="1">
    <location>
        <begin position="54"/>
        <end position="65"/>
    </location>
</feature>
<feature type="compositionally biased region" description="Pro residues" evidence="1">
    <location>
        <begin position="40"/>
        <end position="49"/>
    </location>
</feature>
<evidence type="ECO:0000256" key="1">
    <source>
        <dbReference type="SAM" id="MobiDB-lite"/>
    </source>
</evidence>
<comment type="caution">
    <text evidence="3">The sequence shown here is derived from an EMBL/GenBank/DDBJ whole genome shotgun (WGS) entry which is preliminary data.</text>
</comment>
<name>A0A1X1UUI5_9MYCO</name>
<evidence type="ECO:0008006" key="5">
    <source>
        <dbReference type="Google" id="ProtNLM"/>
    </source>
</evidence>
<keyword evidence="2" id="KW-0472">Membrane</keyword>
<evidence type="ECO:0000313" key="4">
    <source>
        <dbReference type="Proteomes" id="UP000194000"/>
    </source>
</evidence>
<reference evidence="3 4" key="1">
    <citation type="submission" date="2016-01" db="EMBL/GenBank/DDBJ databases">
        <title>The new phylogeny of the genus Mycobacterium.</title>
        <authorList>
            <person name="Tarcisio F."/>
            <person name="Conor M."/>
            <person name="Antonella G."/>
            <person name="Elisabetta G."/>
            <person name="Giulia F.S."/>
            <person name="Sara T."/>
            <person name="Anna F."/>
            <person name="Clotilde B."/>
            <person name="Roberto B."/>
            <person name="Veronica D.S."/>
            <person name="Fabio R."/>
            <person name="Monica P."/>
            <person name="Olivier J."/>
            <person name="Enrico T."/>
            <person name="Nicola S."/>
        </authorList>
    </citation>
    <scope>NUCLEOTIDE SEQUENCE [LARGE SCALE GENOMIC DNA]</scope>
    <source>
        <strain evidence="3 4">DSM 45731</strain>
    </source>
</reference>
<dbReference type="EMBL" id="LQOW01000020">
    <property type="protein sequence ID" value="ORV60486.1"/>
    <property type="molecule type" value="Genomic_DNA"/>
</dbReference>
<gene>
    <name evidence="3" type="ORF">AWC06_14230</name>
</gene>
<feature type="compositionally biased region" description="Basic and acidic residues" evidence="1">
    <location>
        <begin position="7"/>
        <end position="18"/>
    </location>
</feature>
<feature type="compositionally biased region" description="Polar residues" evidence="1">
    <location>
        <begin position="107"/>
        <end position="126"/>
    </location>
</feature>
<feature type="region of interest" description="Disordered" evidence="1">
    <location>
        <begin position="1"/>
        <end position="65"/>
    </location>
</feature>
<feature type="transmembrane region" description="Helical" evidence="2">
    <location>
        <begin position="70"/>
        <end position="91"/>
    </location>
</feature>
<dbReference type="RefSeq" id="WP_085196928.1">
    <property type="nucleotide sequence ID" value="NZ_JACKVI010000004.1"/>
</dbReference>
<dbReference type="Proteomes" id="UP000194000">
    <property type="component" value="Unassembled WGS sequence"/>
</dbReference>
<feature type="region of interest" description="Disordered" evidence="1">
    <location>
        <begin position="107"/>
        <end position="130"/>
    </location>
</feature>
<sequence>MDPQDDPEARIRELERPLADTARASELGGTQPPGGYANPASPPLPPTPEPYNYGGPFPGTSPRSPSSTRVWWMLATFFVIGMVSLVGGIAAHSAHRISRGGFVTLSPSPSVAPNSLGPNGTQEPTQSVPPPGGNLTVSGMNENKNMVCNKSAVVVNGISNTVVISGHCARLTVLGVQNSVTVDAADTIEASGFNNHVTFHSGSPSVTKTGDSNVVQQG</sequence>
<dbReference type="OrthoDB" id="4697236at2"/>
<protein>
    <recommendedName>
        <fullName evidence="5">DUF3060 domain-containing protein</fullName>
    </recommendedName>
</protein>
<evidence type="ECO:0000256" key="2">
    <source>
        <dbReference type="SAM" id="Phobius"/>
    </source>
</evidence>
<dbReference type="InterPro" id="IPR021417">
    <property type="entry name" value="DUF3060"/>
</dbReference>
<evidence type="ECO:0000313" key="3">
    <source>
        <dbReference type="EMBL" id="ORV60486.1"/>
    </source>
</evidence>
<dbReference type="AlphaFoldDB" id="A0A1X1UUI5"/>
<proteinExistence type="predicted"/>
<keyword evidence="2" id="KW-0812">Transmembrane</keyword>